<gene>
    <name evidence="1" type="ORF">F5050DRAFT_881794</name>
</gene>
<protein>
    <submittedName>
        <fullName evidence="1">Uncharacterized protein</fullName>
    </submittedName>
</protein>
<accession>A0ABQ8Q1Y3</accession>
<dbReference type="EMBL" id="MU790832">
    <property type="protein sequence ID" value="KAJ3992678.1"/>
    <property type="molecule type" value="Genomic_DNA"/>
</dbReference>
<comment type="caution">
    <text evidence="1">The sequence shown here is derived from an EMBL/GenBank/DDBJ whole genome shotgun (WGS) entry which is preliminary data.</text>
</comment>
<keyword evidence="2" id="KW-1185">Reference proteome</keyword>
<proteinExistence type="predicted"/>
<dbReference type="Proteomes" id="UP001163828">
    <property type="component" value="Unassembled WGS sequence"/>
</dbReference>
<organism evidence="1 2">
    <name type="scientific">Lentinula boryana</name>
    <dbReference type="NCBI Taxonomy" id="40481"/>
    <lineage>
        <taxon>Eukaryota</taxon>
        <taxon>Fungi</taxon>
        <taxon>Dikarya</taxon>
        <taxon>Basidiomycota</taxon>
        <taxon>Agaricomycotina</taxon>
        <taxon>Agaricomycetes</taxon>
        <taxon>Agaricomycetidae</taxon>
        <taxon>Agaricales</taxon>
        <taxon>Marasmiineae</taxon>
        <taxon>Omphalotaceae</taxon>
        <taxon>Lentinula</taxon>
    </lineage>
</organism>
<evidence type="ECO:0000313" key="2">
    <source>
        <dbReference type="Proteomes" id="UP001163828"/>
    </source>
</evidence>
<name>A0ABQ8Q1Y3_9AGAR</name>
<reference evidence="1" key="1">
    <citation type="submission" date="2022-08" db="EMBL/GenBank/DDBJ databases">
        <authorList>
            <consortium name="DOE Joint Genome Institute"/>
            <person name="Min B."/>
            <person name="Riley R."/>
            <person name="Sierra-Patev S."/>
            <person name="Naranjo-Ortiz M."/>
            <person name="Looney B."/>
            <person name="Konkel Z."/>
            <person name="Slot J.C."/>
            <person name="Sakamoto Y."/>
            <person name="Steenwyk J.L."/>
            <person name="Rokas A."/>
            <person name="Carro J."/>
            <person name="Camarero S."/>
            <person name="Ferreira P."/>
            <person name="Molpeceres G."/>
            <person name="Ruiz-Duenas F.J."/>
            <person name="Serrano A."/>
            <person name="Henrissat B."/>
            <person name="Drula E."/>
            <person name="Hughes K.W."/>
            <person name="Mata J.L."/>
            <person name="Ishikawa N.K."/>
            <person name="Vargas-Isla R."/>
            <person name="Ushijima S."/>
            <person name="Smith C.A."/>
            <person name="Ahrendt S."/>
            <person name="Andreopoulos W."/>
            <person name="He G."/>
            <person name="Labutti K."/>
            <person name="Lipzen A."/>
            <person name="Ng V."/>
            <person name="Sandor L."/>
            <person name="Barry K."/>
            <person name="Martinez A.T."/>
            <person name="Xiao Y."/>
            <person name="Gibbons J.G."/>
            <person name="Terashima K."/>
            <person name="Hibbett D.S."/>
            <person name="Grigoriev I.V."/>
        </authorList>
    </citation>
    <scope>NUCLEOTIDE SEQUENCE</scope>
    <source>
        <strain evidence="1">TFB10827</strain>
    </source>
</reference>
<evidence type="ECO:0000313" key="1">
    <source>
        <dbReference type="EMBL" id="KAJ3992678.1"/>
    </source>
</evidence>
<sequence>MRRHRTSSDQDLDNDLWVFSLAMIKLDNSLGRRTGRNLSKSISVSSGQHDSIRFMMKSCDDIISNASKGGSLLRASEKVICHLFHLVVCFYNHSIFHDTEAKVSYIGEQIIMITVILALGPSKGLKIFWKITNGPLLEEVIVRNMHWTMKDSPRTRCDGKLSWRLSFSDDFAQTNQHDSVFGRCSKRGTCVKEENGFVEASTGTALKQRRYPSKRID</sequence>